<organism evidence="2 3">
    <name type="scientific">Bradyrhizobium erythrophlei</name>
    <dbReference type="NCBI Taxonomy" id="1437360"/>
    <lineage>
        <taxon>Bacteria</taxon>
        <taxon>Pseudomonadati</taxon>
        <taxon>Pseudomonadota</taxon>
        <taxon>Alphaproteobacteria</taxon>
        <taxon>Hyphomicrobiales</taxon>
        <taxon>Nitrobacteraceae</taxon>
        <taxon>Bradyrhizobium</taxon>
    </lineage>
</organism>
<gene>
    <name evidence="2" type="ORF">SAMN05444170_6333</name>
</gene>
<evidence type="ECO:0000313" key="2">
    <source>
        <dbReference type="EMBL" id="SHN85535.1"/>
    </source>
</evidence>
<protein>
    <submittedName>
        <fullName evidence="2">Uncharacterized conserved protein</fullName>
    </submittedName>
</protein>
<dbReference type="AlphaFoldDB" id="A0A1M7URH9"/>
<reference evidence="3" key="1">
    <citation type="submission" date="2016-11" db="EMBL/GenBank/DDBJ databases">
        <authorList>
            <person name="Varghese N."/>
            <person name="Submissions S."/>
        </authorList>
    </citation>
    <scope>NUCLEOTIDE SEQUENCE [LARGE SCALE GENOMIC DNA]</scope>
    <source>
        <strain evidence="3">GAS401</strain>
    </source>
</reference>
<keyword evidence="3" id="KW-1185">Reference proteome</keyword>
<dbReference type="EMBL" id="LT670849">
    <property type="protein sequence ID" value="SHN85535.1"/>
    <property type="molecule type" value="Genomic_DNA"/>
</dbReference>
<dbReference type="Pfam" id="PF13557">
    <property type="entry name" value="Phenol_MetA_deg"/>
    <property type="match status" value="1"/>
</dbReference>
<sequence length="367" mass="38537">MKSNIRALLAAAGMAAFAFSPASAYEGGIQFQQKPGIFIGASAGVPPPGIYMFDQVWTTQQNVSGPVTSSIGNKNGVQTAVDVQGFVFVPGWTFLGATYDAVLAQPFGMVSIGQPLSLTPTQIDMFSGVHNTYFVPVELSWKLGTSGFVVKTGLGIFAPTGTVQGAAGPAVGGTCLTAVGCNGFANFGNKYWTFQPELIVSYLKDGWNLSAALYEEFNTANQIDHYTQGDVFHADFTATKTIGKWTLGPVGYYVAQVSNDKCSDATCLATHPLGLAPGGNPLAGNTQRFQLFAVGGLVEYNFGPASLSVWATQEVYAKSSGGILPPGVAGPFAVDTSNTPKGMTVLATLSYRLWAPEEPAKAPMLHK</sequence>
<dbReference type="InterPro" id="IPR025737">
    <property type="entry name" value="FApF"/>
</dbReference>
<evidence type="ECO:0000313" key="3">
    <source>
        <dbReference type="Proteomes" id="UP000184096"/>
    </source>
</evidence>
<evidence type="ECO:0000256" key="1">
    <source>
        <dbReference type="SAM" id="SignalP"/>
    </source>
</evidence>
<dbReference type="OrthoDB" id="7343674at2"/>
<feature type="chain" id="PRO_5012252452" evidence="1">
    <location>
        <begin position="25"/>
        <end position="367"/>
    </location>
</feature>
<keyword evidence="1" id="KW-0732">Signal</keyword>
<dbReference type="Proteomes" id="UP000184096">
    <property type="component" value="Chromosome I"/>
</dbReference>
<accession>A0A1M7URH9</accession>
<name>A0A1M7URH9_9BRAD</name>
<proteinExistence type="predicted"/>
<feature type="signal peptide" evidence="1">
    <location>
        <begin position="1"/>
        <end position="24"/>
    </location>
</feature>
<dbReference type="RefSeq" id="WP_072823975.1">
    <property type="nucleotide sequence ID" value="NZ_LT670849.1"/>
</dbReference>